<evidence type="ECO:0000256" key="1">
    <source>
        <dbReference type="SAM" id="MobiDB-lite"/>
    </source>
</evidence>
<dbReference type="EMBL" id="JACTVM010000002">
    <property type="protein sequence ID" value="MBC9226156.1"/>
    <property type="molecule type" value="Genomic_DNA"/>
</dbReference>
<name>A0A8I0ETI2_9ACTN</name>
<dbReference type="InterPro" id="IPR023213">
    <property type="entry name" value="CAT-like_dom_sf"/>
</dbReference>
<proteinExistence type="predicted"/>
<dbReference type="AlphaFoldDB" id="A0A8I0ETI2"/>
<reference evidence="2" key="1">
    <citation type="submission" date="2020-09" db="EMBL/GenBank/DDBJ databases">
        <title>Novel species in genus Aeromicrobium.</title>
        <authorList>
            <person name="Zhang G."/>
        </authorList>
    </citation>
    <scope>NUCLEOTIDE SEQUENCE</scope>
    <source>
        <strain evidence="2">Zg-636</strain>
    </source>
</reference>
<sequence>MDDRLALMDQGSFLGLRALGHQPWTFFTWVYDRPVDLEALQRFNEALADTLLGRLVQRSPLPGGRHRWVAVDAVPPLEVEQVPRSRDEIHDWTDELGDRGVDPEHGPGWRIGVLPLTDGGTAVAMVSPHALGDGLCKLDAIADAVKGVARRPVYRPRGARPWRELLWSDLVTFVRELPAVARAVIAGIAVARAESAGSAPASSPTPQRESAALPPVEPESFHPAAACVRVTRADWDAAAARLGGTSNTLVSAFAARLAQRFGRTDADGRVALAVPVSVRVEGDTRANALDSVTVHADPRGLDRDLTGLRAATKTALRERAERPHDMLAVLPLVPITPPVVVRRAEQLAMGSTSSPVGCSNHGRLDPAIMRIDGAAPVDFWVRSAEPGQTAAELDRLGGKLYVLAGGALDAVYLSVIAHPVGGGLDRPELHDHVAATLTDFGLTPSSVTR</sequence>
<organism evidence="2 3">
    <name type="scientific">Aeromicrobium senzhongii</name>
    <dbReference type="NCBI Taxonomy" id="2663859"/>
    <lineage>
        <taxon>Bacteria</taxon>
        <taxon>Bacillati</taxon>
        <taxon>Actinomycetota</taxon>
        <taxon>Actinomycetes</taxon>
        <taxon>Propionibacteriales</taxon>
        <taxon>Nocardioidaceae</taxon>
        <taxon>Aeromicrobium</taxon>
    </lineage>
</organism>
<dbReference type="Proteomes" id="UP000620591">
    <property type="component" value="Unassembled WGS sequence"/>
</dbReference>
<protein>
    <submittedName>
        <fullName evidence="2">Uncharacterized protein</fullName>
    </submittedName>
</protein>
<accession>A0A8I0ETI2</accession>
<evidence type="ECO:0000313" key="2">
    <source>
        <dbReference type="EMBL" id="MBC9226156.1"/>
    </source>
</evidence>
<dbReference type="SUPFAM" id="SSF52777">
    <property type="entry name" value="CoA-dependent acyltransferases"/>
    <property type="match status" value="1"/>
</dbReference>
<feature type="region of interest" description="Disordered" evidence="1">
    <location>
        <begin position="197"/>
        <end position="217"/>
    </location>
</feature>
<gene>
    <name evidence="2" type="ORF">IBG24_07505</name>
</gene>
<dbReference type="Gene3D" id="3.30.559.10">
    <property type="entry name" value="Chloramphenicol acetyltransferase-like domain"/>
    <property type="match status" value="1"/>
</dbReference>
<dbReference type="RefSeq" id="WP_187769138.1">
    <property type="nucleotide sequence ID" value="NZ_JACTVM010000002.1"/>
</dbReference>
<comment type="caution">
    <text evidence="2">The sequence shown here is derived from an EMBL/GenBank/DDBJ whole genome shotgun (WGS) entry which is preliminary data.</text>
</comment>
<evidence type="ECO:0000313" key="3">
    <source>
        <dbReference type="Proteomes" id="UP000620591"/>
    </source>
</evidence>